<reference evidence="1" key="1">
    <citation type="submission" date="2020-04" db="EMBL/GenBank/DDBJ databases">
        <authorList>
            <person name="Alioto T."/>
            <person name="Alioto T."/>
            <person name="Gomez Garrido J."/>
        </authorList>
    </citation>
    <scope>NUCLEOTIDE SEQUENCE</scope>
    <source>
        <strain evidence="1">A484AB</strain>
    </source>
</reference>
<comment type="caution">
    <text evidence="1">The sequence shown here is derived from an EMBL/GenBank/DDBJ whole genome shotgun (WGS) entry which is preliminary data.</text>
</comment>
<dbReference type="AlphaFoldDB" id="A0A6S7GH85"/>
<protein>
    <submittedName>
        <fullName evidence="1">Uncharacterized protein</fullName>
    </submittedName>
</protein>
<gene>
    <name evidence="1" type="ORF">PACLA_8A003513</name>
</gene>
<keyword evidence="2" id="KW-1185">Reference proteome</keyword>
<evidence type="ECO:0000313" key="2">
    <source>
        <dbReference type="Proteomes" id="UP001152795"/>
    </source>
</evidence>
<feature type="non-terminal residue" evidence="1">
    <location>
        <position position="1"/>
    </location>
</feature>
<organism evidence="1 2">
    <name type="scientific">Paramuricea clavata</name>
    <name type="common">Red gorgonian</name>
    <name type="synonym">Violescent sea-whip</name>
    <dbReference type="NCBI Taxonomy" id="317549"/>
    <lineage>
        <taxon>Eukaryota</taxon>
        <taxon>Metazoa</taxon>
        <taxon>Cnidaria</taxon>
        <taxon>Anthozoa</taxon>
        <taxon>Octocorallia</taxon>
        <taxon>Malacalcyonacea</taxon>
        <taxon>Plexauridae</taxon>
        <taxon>Paramuricea</taxon>
    </lineage>
</organism>
<proteinExistence type="predicted"/>
<name>A0A6S7GH85_PARCT</name>
<feature type="non-terminal residue" evidence="1">
    <location>
        <position position="160"/>
    </location>
</feature>
<evidence type="ECO:0000313" key="1">
    <source>
        <dbReference type="EMBL" id="CAB3988316.1"/>
    </source>
</evidence>
<dbReference type="Proteomes" id="UP001152795">
    <property type="component" value="Unassembled WGS sequence"/>
</dbReference>
<accession>A0A6S7GH85</accession>
<sequence>NGENIDSRQGLGFPYRFKLVIIAPSLCHGKCERWMTNLLFFTILGEPAQIIATTFVPAIPSKNDKNAPSLRHGKVTIWRGPAESCKKMAPASRRTWKEAFFNDKVCASENKLGARHDLTCERAYSGRRWQRSCLREYEQGEYMDILKGKLTGTVRYCAIR</sequence>
<dbReference type="EMBL" id="CACRXK020001306">
    <property type="protein sequence ID" value="CAB3988316.1"/>
    <property type="molecule type" value="Genomic_DNA"/>
</dbReference>